<dbReference type="AlphaFoldDB" id="A0A285PIU1"/>
<dbReference type="CDD" id="cd03396">
    <property type="entry name" value="PAP2_like_6"/>
    <property type="match status" value="1"/>
</dbReference>
<reference evidence="3 4" key="1">
    <citation type="submission" date="2017-09" db="EMBL/GenBank/DDBJ databases">
        <authorList>
            <person name="Ehlers B."/>
            <person name="Leendertz F.H."/>
        </authorList>
    </citation>
    <scope>NUCLEOTIDE SEQUENCE [LARGE SCALE GENOMIC DNA]</scope>
    <source>
        <strain evidence="3 4">DSM 18289</strain>
    </source>
</reference>
<accession>A0A285PIU1</accession>
<sequence length="259" mass="29091">MFVKLKDQFRSRPLRAILALGGLLSLIFLLFPQIDLWAANLFYDGKGSFPMRVLDGPRLLRRIGILVPRLAILGLVLFLFARLIWPKLNKHLSIKNALFLLGSAIIGPGIIVNLILKSHWGRARPAQTDLFGGEWPYSEVWVIAGNCQSNCSFVSGEGAMGFWFLGLALLVPVTHRVSALWCLGWFGAIISVNRMAFGGHYLSDILLSWVITAFVMVAFWKFLSNHPPHWLREERLEASWDRAADRVGAYCRKVAALFG</sequence>
<gene>
    <name evidence="3" type="ORF">SAMN06265368_2873</name>
</gene>
<evidence type="ECO:0000313" key="3">
    <source>
        <dbReference type="EMBL" id="SNZ19781.1"/>
    </source>
</evidence>
<feature type="transmembrane region" description="Helical" evidence="1">
    <location>
        <begin position="201"/>
        <end position="223"/>
    </location>
</feature>
<dbReference type="OrthoDB" id="9813524at2"/>
<dbReference type="Gene3D" id="1.20.144.10">
    <property type="entry name" value="Phosphatidic acid phosphatase type 2/haloperoxidase"/>
    <property type="match status" value="1"/>
</dbReference>
<dbReference type="InterPro" id="IPR000326">
    <property type="entry name" value="PAP2/HPO"/>
</dbReference>
<organism evidence="3 4">
    <name type="scientific">Cohaesibacter gelatinilyticus</name>
    <dbReference type="NCBI Taxonomy" id="372072"/>
    <lineage>
        <taxon>Bacteria</taxon>
        <taxon>Pseudomonadati</taxon>
        <taxon>Pseudomonadota</taxon>
        <taxon>Alphaproteobacteria</taxon>
        <taxon>Hyphomicrobiales</taxon>
        <taxon>Cohaesibacteraceae</taxon>
    </lineage>
</organism>
<dbReference type="Pfam" id="PF01569">
    <property type="entry name" value="PAP2"/>
    <property type="match status" value="1"/>
</dbReference>
<feature type="transmembrane region" description="Helical" evidence="1">
    <location>
        <begin position="62"/>
        <end position="85"/>
    </location>
</feature>
<keyword evidence="1" id="KW-1133">Transmembrane helix</keyword>
<dbReference type="SUPFAM" id="SSF48317">
    <property type="entry name" value="Acid phosphatase/Vanadium-dependent haloperoxidase"/>
    <property type="match status" value="1"/>
</dbReference>
<evidence type="ECO:0000259" key="2">
    <source>
        <dbReference type="Pfam" id="PF01569"/>
    </source>
</evidence>
<feature type="transmembrane region" description="Helical" evidence="1">
    <location>
        <begin position="97"/>
        <end position="116"/>
    </location>
</feature>
<keyword evidence="1" id="KW-0812">Transmembrane</keyword>
<keyword evidence="4" id="KW-1185">Reference proteome</keyword>
<keyword evidence="1" id="KW-0472">Membrane</keyword>
<dbReference type="Proteomes" id="UP000219439">
    <property type="component" value="Unassembled WGS sequence"/>
</dbReference>
<protein>
    <submittedName>
        <fullName evidence="3">Membrane-associated enzyme, PAP2 (Acid phosphatase) superfamily</fullName>
    </submittedName>
</protein>
<feature type="transmembrane region" description="Helical" evidence="1">
    <location>
        <begin position="162"/>
        <end position="189"/>
    </location>
</feature>
<evidence type="ECO:0000313" key="4">
    <source>
        <dbReference type="Proteomes" id="UP000219439"/>
    </source>
</evidence>
<dbReference type="EMBL" id="OBEL01000003">
    <property type="protein sequence ID" value="SNZ19781.1"/>
    <property type="molecule type" value="Genomic_DNA"/>
</dbReference>
<feature type="domain" description="Phosphatidic acid phosphatase type 2/haloperoxidase" evidence="2">
    <location>
        <begin position="99"/>
        <end position="225"/>
    </location>
</feature>
<name>A0A285PIU1_9HYPH</name>
<dbReference type="InterPro" id="IPR036938">
    <property type="entry name" value="PAP2/HPO_sf"/>
</dbReference>
<dbReference type="RefSeq" id="WP_097154169.1">
    <property type="nucleotide sequence ID" value="NZ_OBEL01000003.1"/>
</dbReference>
<evidence type="ECO:0000256" key="1">
    <source>
        <dbReference type="SAM" id="Phobius"/>
    </source>
</evidence>
<proteinExistence type="predicted"/>